<accession>A0A9P9D9U2</accession>
<organism evidence="1 2">
    <name type="scientific">Dactylonectria macrodidyma</name>
    <dbReference type="NCBI Taxonomy" id="307937"/>
    <lineage>
        <taxon>Eukaryota</taxon>
        <taxon>Fungi</taxon>
        <taxon>Dikarya</taxon>
        <taxon>Ascomycota</taxon>
        <taxon>Pezizomycotina</taxon>
        <taxon>Sordariomycetes</taxon>
        <taxon>Hypocreomycetidae</taxon>
        <taxon>Hypocreales</taxon>
        <taxon>Nectriaceae</taxon>
        <taxon>Dactylonectria</taxon>
    </lineage>
</organism>
<dbReference type="Proteomes" id="UP000738349">
    <property type="component" value="Unassembled WGS sequence"/>
</dbReference>
<protein>
    <recommendedName>
        <fullName evidence="3">Fungal N-terminal domain-containing protein</fullName>
    </recommendedName>
</protein>
<dbReference type="EMBL" id="JAGMUV010000029">
    <property type="protein sequence ID" value="KAH7116445.1"/>
    <property type="molecule type" value="Genomic_DNA"/>
</dbReference>
<keyword evidence="2" id="KW-1185">Reference proteome</keyword>
<reference evidence="1" key="1">
    <citation type="journal article" date="2021" name="Nat. Commun.">
        <title>Genetic determinants of endophytism in the Arabidopsis root mycobiome.</title>
        <authorList>
            <person name="Mesny F."/>
            <person name="Miyauchi S."/>
            <person name="Thiergart T."/>
            <person name="Pickel B."/>
            <person name="Atanasova L."/>
            <person name="Karlsson M."/>
            <person name="Huettel B."/>
            <person name="Barry K.W."/>
            <person name="Haridas S."/>
            <person name="Chen C."/>
            <person name="Bauer D."/>
            <person name="Andreopoulos W."/>
            <person name="Pangilinan J."/>
            <person name="LaButti K."/>
            <person name="Riley R."/>
            <person name="Lipzen A."/>
            <person name="Clum A."/>
            <person name="Drula E."/>
            <person name="Henrissat B."/>
            <person name="Kohler A."/>
            <person name="Grigoriev I.V."/>
            <person name="Martin F.M."/>
            <person name="Hacquard S."/>
        </authorList>
    </citation>
    <scope>NUCLEOTIDE SEQUENCE</scope>
    <source>
        <strain evidence="1">MPI-CAGE-AT-0147</strain>
    </source>
</reference>
<evidence type="ECO:0008006" key="3">
    <source>
        <dbReference type="Google" id="ProtNLM"/>
    </source>
</evidence>
<proteinExistence type="predicted"/>
<dbReference type="InterPro" id="IPR038305">
    <property type="entry name" value="HeLo_sf"/>
</dbReference>
<gene>
    <name evidence="1" type="ORF">EDB81DRAFT_819588</name>
</gene>
<dbReference type="OrthoDB" id="20872at2759"/>
<dbReference type="AlphaFoldDB" id="A0A9P9D9U2"/>
<comment type="caution">
    <text evidence="1">The sequence shown here is derived from an EMBL/GenBank/DDBJ whole genome shotgun (WGS) entry which is preliminary data.</text>
</comment>
<evidence type="ECO:0000313" key="2">
    <source>
        <dbReference type="Proteomes" id="UP000738349"/>
    </source>
</evidence>
<name>A0A9P9D9U2_9HYPO</name>
<sequence length="61" mass="6586">MAEAVGLAISVIAIIDLSAKVATLCLQYSTAVRNAGDDITRLQRRLNDLSTCLQRAQDLPQ</sequence>
<evidence type="ECO:0000313" key="1">
    <source>
        <dbReference type="EMBL" id="KAH7116445.1"/>
    </source>
</evidence>
<dbReference type="Gene3D" id="1.20.120.1020">
    <property type="entry name" value="Prion-inhibition and propagation, HeLo domain"/>
    <property type="match status" value="1"/>
</dbReference>